<proteinExistence type="predicted"/>
<dbReference type="EMBL" id="DS985226">
    <property type="protein sequence ID" value="EEY22742.1"/>
    <property type="molecule type" value="Genomic_DNA"/>
</dbReference>
<dbReference type="AlphaFoldDB" id="C9SVC7"/>
<evidence type="ECO:0000256" key="1">
    <source>
        <dbReference type="SAM" id="MobiDB-lite"/>
    </source>
</evidence>
<dbReference type="OMA" id="SREEMAP"/>
<feature type="compositionally biased region" description="Low complexity" evidence="1">
    <location>
        <begin position="313"/>
        <end position="324"/>
    </location>
</feature>
<gene>
    <name evidence="2" type="ORF">VDBG_08852</name>
</gene>
<dbReference type="eggNOG" id="ENOG502T105">
    <property type="taxonomic scope" value="Eukaryota"/>
</dbReference>
<dbReference type="OrthoDB" id="5425130at2759"/>
<feature type="region of interest" description="Disordered" evidence="1">
    <location>
        <begin position="153"/>
        <end position="330"/>
    </location>
</feature>
<feature type="compositionally biased region" description="Low complexity" evidence="1">
    <location>
        <begin position="39"/>
        <end position="53"/>
    </location>
</feature>
<protein>
    <submittedName>
        <fullName evidence="2">Predicted protein</fullName>
    </submittedName>
</protein>
<dbReference type="GeneID" id="9534445"/>
<accession>C9SVC7</accession>
<name>C9SVC7_VERA1</name>
<dbReference type="KEGG" id="val:VDBG_08852"/>
<organism evidence="3">
    <name type="scientific">Verticillium alfalfae (strain VaMs.102 / ATCC MYA-4576 / FGSC 10136)</name>
    <name type="common">Verticillium wilt of alfalfa</name>
    <name type="synonym">Verticillium albo-atrum</name>
    <dbReference type="NCBI Taxonomy" id="526221"/>
    <lineage>
        <taxon>Eukaryota</taxon>
        <taxon>Fungi</taxon>
        <taxon>Dikarya</taxon>
        <taxon>Ascomycota</taxon>
        <taxon>Pezizomycotina</taxon>
        <taxon>Sordariomycetes</taxon>
        <taxon>Hypocreomycetidae</taxon>
        <taxon>Glomerellales</taxon>
        <taxon>Plectosphaerellaceae</taxon>
        <taxon>Verticillium</taxon>
    </lineage>
</organism>
<dbReference type="Proteomes" id="UP000008698">
    <property type="component" value="Unassembled WGS sequence"/>
</dbReference>
<feature type="compositionally biased region" description="Low complexity" evidence="1">
    <location>
        <begin position="228"/>
        <end position="257"/>
    </location>
</feature>
<evidence type="ECO:0000313" key="2">
    <source>
        <dbReference type="EMBL" id="EEY22742.1"/>
    </source>
</evidence>
<reference evidence="3" key="1">
    <citation type="journal article" date="2011" name="PLoS Pathog.">
        <title>Comparative genomics yields insights into niche adaptation of plant vascular wilt pathogens.</title>
        <authorList>
            <person name="Klosterman S.J."/>
            <person name="Subbarao K.V."/>
            <person name="Kang S."/>
            <person name="Veronese P."/>
            <person name="Gold S.E."/>
            <person name="Thomma B.P.H.J."/>
            <person name="Chen Z."/>
            <person name="Henrissat B."/>
            <person name="Lee Y.-H."/>
            <person name="Park J."/>
            <person name="Garcia-Pedrajas M.D."/>
            <person name="Barbara D.J."/>
            <person name="Anchieta A."/>
            <person name="de Jonge R."/>
            <person name="Santhanam P."/>
            <person name="Maruthachalam K."/>
            <person name="Atallah Z."/>
            <person name="Amyotte S.G."/>
            <person name="Paz Z."/>
            <person name="Inderbitzin P."/>
            <person name="Hayes R.J."/>
            <person name="Heiman D.I."/>
            <person name="Young S."/>
            <person name="Zeng Q."/>
            <person name="Engels R."/>
            <person name="Galagan J."/>
            <person name="Cuomo C.A."/>
            <person name="Dobinson K.F."/>
            <person name="Ma L.-J."/>
        </authorList>
    </citation>
    <scope>NUCLEOTIDE SEQUENCE [LARGE SCALE GENOMIC DNA]</scope>
    <source>
        <strain evidence="3">VaMs.102 / ATCC MYA-4576 / FGSC 10136</strain>
    </source>
</reference>
<dbReference type="RefSeq" id="XP_003001056.1">
    <property type="nucleotide sequence ID" value="XM_003001010.1"/>
</dbReference>
<dbReference type="HOGENOM" id="CLU_043580_0_0_1"/>
<sequence length="330" mass="34500">MPELKLTNSHGSTAASQFPSHTSYAPEVPNKGPATNPLSHVSHANSHSHASAPAPAPAPVAGTEHAYSVTGTEHAYSHGDKTNVTPNSDDMGNEASKLKIKLSHLNPRDQRSVGSQQQGHGGLVSMSDSALDQVPRLPTPEYQMQDIRTPLVDGIVSPLSPAPSPHPPSEEQQAGPKPQAKPSIQRKAIGGRDLHSTKSLPQIRTEGPGITNAEPFPLALSTPIVAQGAIASPSSGHAAASGQPQSQPQPQLQPQQGFRPRTGSRSQEQRPVGLPLGPPALREKRSQASSLRSPHPGMQPSPESRTFPELRGGRPAAAQRGGAAVSQLPP</sequence>
<evidence type="ECO:0000313" key="3">
    <source>
        <dbReference type="Proteomes" id="UP000008698"/>
    </source>
</evidence>
<feature type="region of interest" description="Disordered" evidence="1">
    <location>
        <begin position="1"/>
        <end position="126"/>
    </location>
</feature>
<keyword evidence="3" id="KW-1185">Reference proteome</keyword>
<feature type="compositionally biased region" description="Polar residues" evidence="1">
    <location>
        <begin position="1"/>
        <end position="23"/>
    </location>
</feature>